<dbReference type="OrthoDB" id="1273722at2"/>
<sequence length="1057" mass="115218">MSDPLFRAWPVFLLRAPALGGVATPLAVGSPPDGGPDAHVEVLRAALASPRLVEAVTLASPSLATVLDHVAEGRADRLRPKQLRRAALAVLRYDVRMRTRPTPFGLFAGVACGRFDTVTKIEWGDRHRHRTHIDMNWLYRLIDRLESDERLVGGLRVRAHQNLVVRGDRVVLEVPSGKGATPGQQTRQVVSVRRTPVVAAAIDGAARPVPFGDLARDLADRFAGGDLARVRRLLMVLAHQELLITELRPALDGADPLAHVIGVLDRAAEPGTAARAVLDDLRGLDTSRAAFDAAAPGSGRDQMTELVAAARKITDYSTPLHVDTRLDIDITLSERVRDEVERTAEVLWRLSPPRLGMRPLREYHGRFLERYGVDRLVPVLELLDPTRSLGAPAGYEWPESEAVAEPWTEPVNTRRDRLVAALAMTALRDGATEVVLDQAQVAQIAHDEADPADLPNSCELYVHVVAGSAAELDAGEFRVVVSPSPGSHHAGATVGRFLDLLPEWADELGERTADRRQHVAGAVAVDLAFAPKSGKAANLAHTVPRTRRRITVGLSDSPHAQELPLAEIGVGANLERMFAVHLPTGQEIVPVLPNMVSPAVQAPNAIRLLWELGMEGQRLWEPWNWGPMATAPFLPRVRYGRSVLAPATWRLDALRAHLDQDSAAWAASVAQWRRQWRVPNRILAVSTDQRLLLHLDHPWHLELLRDEIRRDDEVVAQELANGGQSSPDNEIQGHVCELVVPLAPRTGGTRPPQVAHAVPRTGVPALAGDWLYLVVRGSRHSQDEFLAQQVPVLVDVAAGGGGDRWFFIRYTDADGHHLRLRFHGDPALLGSTALPEMSALLASWQRAGLVGGHSLEQYEPEWERYGGPDAQVAAERLFHADSVAAIALSQLVKQAGDELTSDAVGAVSVAALAHAFGAPTSAAEWVSTGDPGEHAAEWLSITGSRRDLPAVYRKDAAGWQRRIDPVGGWPALVEDEHGARALAALTARDAAAREYGEVIRRLVAEGRCRTPEARIVGSLMHMTCNRLFGGSSEREQRVLGIARGAVQDNRARRRNTR</sequence>
<dbReference type="NCBIfam" id="TIGR03891">
    <property type="entry name" value="thiopep_ocin"/>
    <property type="match status" value="1"/>
</dbReference>
<dbReference type="Pfam" id="PF04738">
    <property type="entry name" value="Lant_dehydr_N"/>
    <property type="match status" value="1"/>
</dbReference>
<name>A0A1G6MEE7_9PSEU</name>
<evidence type="ECO:0000259" key="2">
    <source>
        <dbReference type="Pfam" id="PF14028"/>
    </source>
</evidence>
<organism evidence="3 4">
    <name type="scientific">Actinokineospora iranica</name>
    <dbReference type="NCBI Taxonomy" id="1271860"/>
    <lineage>
        <taxon>Bacteria</taxon>
        <taxon>Bacillati</taxon>
        <taxon>Actinomycetota</taxon>
        <taxon>Actinomycetes</taxon>
        <taxon>Pseudonocardiales</taxon>
        <taxon>Pseudonocardiaceae</taxon>
        <taxon>Actinokineospora</taxon>
    </lineage>
</organism>
<dbReference type="RefSeq" id="WP_091449229.1">
    <property type="nucleotide sequence ID" value="NZ_FMZZ01000002.1"/>
</dbReference>
<protein>
    <submittedName>
        <fullName evidence="3">Thiopeptide-type bacteriocin biosynthesis domain-containing protein</fullName>
    </submittedName>
</protein>
<dbReference type="Proteomes" id="UP000199501">
    <property type="component" value="Unassembled WGS sequence"/>
</dbReference>
<dbReference type="STRING" id="1271860.SAMN05216174_102508"/>
<evidence type="ECO:0000313" key="3">
    <source>
        <dbReference type="EMBL" id="SDC53821.1"/>
    </source>
</evidence>
<reference evidence="4" key="1">
    <citation type="submission" date="2016-10" db="EMBL/GenBank/DDBJ databases">
        <authorList>
            <person name="Varghese N."/>
            <person name="Submissions S."/>
        </authorList>
    </citation>
    <scope>NUCLEOTIDE SEQUENCE [LARGE SCALE GENOMIC DNA]</scope>
    <source>
        <strain evidence="4">IBRC-M 10403</strain>
    </source>
</reference>
<dbReference type="InterPro" id="IPR023809">
    <property type="entry name" value="Thiopep_bacteriocin_synth_dom"/>
</dbReference>
<evidence type="ECO:0000259" key="1">
    <source>
        <dbReference type="Pfam" id="PF04738"/>
    </source>
</evidence>
<dbReference type="EMBL" id="FMZZ01000002">
    <property type="protein sequence ID" value="SDC53821.1"/>
    <property type="molecule type" value="Genomic_DNA"/>
</dbReference>
<dbReference type="Pfam" id="PF14028">
    <property type="entry name" value="Lant_dehydr_C"/>
    <property type="match status" value="1"/>
</dbReference>
<proteinExistence type="predicted"/>
<feature type="domain" description="Thiopeptide-type bacteriocin biosynthesis" evidence="2">
    <location>
        <begin position="770"/>
        <end position="1042"/>
    </location>
</feature>
<evidence type="ECO:0000313" key="4">
    <source>
        <dbReference type="Proteomes" id="UP000199501"/>
    </source>
</evidence>
<dbReference type="InterPro" id="IPR006827">
    <property type="entry name" value="Lant_deHydtase_N"/>
</dbReference>
<dbReference type="AlphaFoldDB" id="A0A1G6MEE7"/>
<accession>A0A1G6MEE7</accession>
<keyword evidence="4" id="KW-1185">Reference proteome</keyword>
<gene>
    <name evidence="3" type="ORF">SAMN05216174_102508</name>
</gene>
<feature type="domain" description="Lantibiotic dehydratase N-terminal" evidence="1">
    <location>
        <begin position="49"/>
        <end position="704"/>
    </location>
</feature>